<evidence type="ECO:0000313" key="3">
    <source>
        <dbReference type="Proteomes" id="UP001258181"/>
    </source>
</evidence>
<proteinExistence type="predicted"/>
<protein>
    <submittedName>
        <fullName evidence="2">Uncharacterized protein</fullName>
    </submittedName>
</protein>
<feature type="transmembrane region" description="Helical" evidence="1">
    <location>
        <begin position="167"/>
        <end position="187"/>
    </location>
</feature>
<feature type="transmembrane region" description="Helical" evidence="1">
    <location>
        <begin position="420"/>
        <end position="439"/>
    </location>
</feature>
<feature type="transmembrane region" description="Helical" evidence="1">
    <location>
        <begin position="445"/>
        <end position="461"/>
    </location>
</feature>
<dbReference type="EMBL" id="JAVDWA010000003">
    <property type="protein sequence ID" value="MDR7073323.1"/>
    <property type="molecule type" value="Genomic_DNA"/>
</dbReference>
<dbReference type="Proteomes" id="UP001258181">
    <property type="component" value="Unassembled WGS sequence"/>
</dbReference>
<feature type="transmembrane region" description="Helical" evidence="1">
    <location>
        <begin position="134"/>
        <end position="155"/>
    </location>
</feature>
<name>A0ABU1U1K1_9BACL</name>
<organism evidence="2 3">
    <name type="scientific">Fictibacillus barbaricus</name>
    <dbReference type="NCBI Taxonomy" id="182136"/>
    <lineage>
        <taxon>Bacteria</taxon>
        <taxon>Bacillati</taxon>
        <taxon>Bacillota</taxon>
        <taxon>Bacilli</taxon>
        <taxon>Bacillales</taxon>
        <taxon>Fictibacillaceae</taxon>
        <taxon>Fictibacillus</taxon>
    </lineage>
</organism>
<feature type="transmembrane region" description="Helical" evidence="1">
    <location>
        <begin position="110"/>
        <end position="128"/>
    </location>
</feature>
<feature type="transmembrane region" description="Helical" evidence="1">
    <location>
        <begin position="253"/>
        <end position="270"/>
    </location>
</feature>
<evidence type="ECO:0000256" key="1">
    <source>
        <dbReference type="SAM" id="Phobius"/>
    </source>
</evidence>
<evidence type="ECO:0000313" key="2">
    <source>
        <dbReference type="EMBL" id="MDR7073323.1"/>
    </source>
</evidence>
<sequence length="478" mass="55110">MFSDLKNTQISYILISIIACLIGFYPIEAFQASIFIICLILYINFFKINVIFIHSLIIFILLNNFLQMLAMNFNIISPGSLIGISLYYLPILVTWLLIIYPEKLQLSNIYYIDLMMFFILIYLLLKTFTTQNPYGYQVLIISFLRIGLFIPAYFLGRKLIIINKIEIDKVIIFFTWILFVVGLLDILTKHKVLGYFGLDIFIGSNLYENESMTIFFKAGFPRMMSVFLSPLALGSWCSSIALYWYYKLITGQTTKIMPLILNVIMLILTITRASWLSFLGGLILLTMLTIFFNPKIRKEKYFAKNIKKLLTIIFLLLLGVSLFVLNNSAFNRNIFTISDSSSIGHSIGLSKGIESIGSNLIFGNGVGISPFFLSVTGNGYGNFESWYLDSIYSVGLFFTIFFNIVAFLALIKIKHQIKSLLLTWFLLFSFESLFINHTWYQNVPVLLFWGCLGYFISFEIFNKENRRGKNHENNITNF</sequence>
<keyword evidence="3" id="KW-1185">Reference proteome</keyword>
<accession>A0ABU1U1K1</accession>
<keyword evidence="1" id="KW-0812">Transmembrane</keyword>
<feature type="transmembrane region" description="Helical" evidence="1">
    <location>
        <begin position="12"/>
        <end position="43"/>
    </location>
</feature>
<reference evidence="2 3" key="1">
    <citation type="submission" date="2023-07" db="EMBL/GenBank/DDBJ databases">
        <title>Sorghum-associated microbial communities from plants grown in Nebraska, USA.</title>
        <authorList>
            <person name="Schachtman D."/>
        </authorList>
    </citation>
    <scope>NUCLEOTIDE SEQUENCE [LARGE SCALE GENOMIC DNA]</scope>
    <source>
        <strain evidence="2 3">BE211</strain>
    </source>
</reference>
<comment type="caution">
    <text evidence="2">The sequence shown here is derived from an EMBL/GenBank/DDBJ whole genome shotgun (WGS) entry which is preliminary data.</text>
</comment>
<feature type="transmembrane region" description="Helical" evidence="1">
    <location>
        <begin position="306"/>
        <end position="325"/>
    </location>
</feature>
<feature type="transmembrane region" description="Helical" evidence="1">
    <location>
        <begin position="226"/>
        <end position="246"/>
    </location>
</feature>
<gene>
    <name evidence="2" type="ORF">J2X07_002309</name>
</gene>
<feature type="transmembrane region" description="Helical" evidence="1">
    <location>
        <begin position="75"/>
        <end position="98"/>
    </location>
</feature>
<dbReference type="PROSITE" id="PS51257">
    <property type="entry name" value="PROKAR_LIPOPROTEIN"/>
    <property type="match status" value="1"/>
</dbReference>
<keyword evidence="1" id="KW-1133">Transmembrane helix</keyword>
<dbReference type="RefSeq" id="WP_310258824.1">
    <property type="nucleotide sequence ID" value="NZ_JAVDWA010000003.1"/>
</dbReference>
<keyword evidence="1" id="KW-0472">Membrane</keyword>
<feature type="transmembrane region" description="Helical" evidence="1">
    <location>
        <begin position="391"/>
        <end position="411"/>
    </location>
</feature>
<feature type="transmembrane region" description="Helical" evidence="1">
    <location>
        <begin position="50"/>
        <end position="69"/>
    </location>
</feature>